<evidence type="ECO:0000256" key="4">
    <source>
        <dbReference type="ARBA" id="ARBA00022705"/>
    </source>
</evidence>
<evidence type="ECO:0000256" key="10">
    <source>
        <dbReference type="ARBA" id="ARBA00049244"/>
    </source>
</evidence>
<evidence type="ECO:0000256" key="9">
    <source>
        <dbReference type="ARBA" id="ARBA00022932"/>
    </source>
</evidence>
<dbReference type="InterPro" id="IPR003593">
    <property type="entry name" value="AAA+_ATPase"/>
</dbReference>
<keyword evidence="8 11" id="KW-0067">ATP-binding</keyword>
<dbReference type="InterPro" id="IPR050238">
    <property type="entry name" value="DNA_Rep/Repair_Clamp_Loader"/>
</dbReference>
<dbReference type="Gene3D" id="1.20.272.10">
    <property type="match status" value="1"/>
</dbReference>
<evidence type="ECO:0000256" key="6">
    <source>
        <dbReference type="ARBA" id="ARBA00022741"/>
    </source>
</evidence>
<keyword evidence="5" id="KW-0479">Metal-binding</keyword>
<dbReference type="InterPro" id="IPR001270">
    <property type="entry name" value="ClpA/B"/>
</dbReference>
<evidence type="ECO:0000313" key="13">
    <source>
        <dbReference type="EMBL" id="MBP5835708.1"/>
    </source>
</evidence>
<keyword evidence="4 11" id="KW-0235">DNA replication</keyword>
<evidence type="ECO:0000256" key="3">
    <source>
        <dbReference type="ARBA" id="ARBA00022695"/>
    </source>
</evidence>
<keyword evidence="2 11" id="KW-0808">Transferase</keyword>
<accession>A0ABS5CXK5</accession>
<dbReference type="CDD" id="cd18137">
    <property type="entry name" value="HLD_clamp_pol_III_gamma_tau"/>
    <property type="match status" value="1"/>
</dbReference>
<sequence>MIVSYLVLYRKYRPQTFKDVVGQKIIIQILKNAIRYQKINHCYLFSGNKGTGKTTLAKIFAKAINCLQNQAGDVCNQCQSCQNNMTTNTDVIEIDGASYNGVDEIREIHDKIQYKAHVGQYKIYVIDEVHVLTPNAFNALLKILEEPPQHVVFILITTEIYKIPETILSRAQSFAFENLQSKDIIGQLQKVTHLEKIVITDDACQTIANYAEGSMRNALSLLDQISSYQNNLITSEDVLEVKGLVSDTFLKNLLQALVDKQPHKASQLLEKACDAGKNLELLIIDLITACKDYLFLRLADVNQVTLKNTNTKNTITNQHLSLNYDTLNHVDVIVKTLMKLQQDLKKSVQKKVFVEIAFLQICMFDHKMPKKESLMLSNPVSLSLGDSQNFTTTKTVHSAQVKPLAKSLIKGDPTNPNLLEKIPLNDANKTQLLKQTLTPNYDISSIKDLVMTAYNILLQDNQSQKQMIVNSWDKLKNRYQHPFQKTTATLLYKGKLVALSQTKEMILVYQDKIACQQMLKKTMKDDVLNLLNAKSELIKDYICLLEKDWQSLRTFLQNNSNKSIDVFLINCNWDINFYKIKPSSSIPTPFIVQLAYDFFGKNIVEIIN</sequence>
<dbReference type="EC" id="2.7.7.7" evidence="11"/>
<dbReference type="CDD" id="cd00009">
    <property type="entry name" value="AAA"/>
    <property type="match status" value="1"/>
</dbReference>
<dbReference type="InterPro" id="IPR012763">
    <property type="entry name" value="DNA_pol_III_sug/sutau_N"/>
</dbReference>
<protein>
    <recommendedName>
        <fullName evidence="11">DNA polymerase III subunit gamma/tau</fullName>
        <ecNumber evidence="11">2.7.7.7</ecNumber>
    </recommendedName>
</protein>
<evidence type="ECO:0000256" key="5">
    <source>
        <dbReference type="ARBA" id="ARBA00022723"/>
    </source>
</evidence>
<dbReference type="InterPro" id="IPR022754">
    <property type="entry name" value="DNA_pol_III_gamma-3"/>
</dbReference>
<keyword evidence="9 11" id="KW-0239">DNA-directed DNA polymerase</keyword>
<organism evidence="13 14">
    <name type="scientific">Candidatus Phytoplasma meliae</name>
    <dbReference type="NCBI Taxonomy" id="1848402"/>
    <lineage>
        <taxon>Bacteria</taxon>
        <taxon>Bacillati</taxon>
        <taxon>Mycoplasmatota</taxon>
        <taxon>Mollicutes</taxon>
        <taxon>Acholeplasmatales</taxon>
        <taxon>Acholeplasmataceae</taxon>
        <taxon>Candidatus Phytoplasma</taxon>
        <taxon>16SrXIII (Mexican periwinkle virescence group)</taxon>
    </lineage>
</organism>
<dbReference type="InterPro" id="IPR008921">
    <property type="entry name" value="DNA_pol3_clamp-load_cplx_C"/>
</dbReference>
<dbReference type="PRINTS" id="PR00300">
    <property type="entry name" value="CLPPROTEASEA"/>
</dbReference>
<evidence type="ECO:0000259" key="12">
    <source>
        <dbReference type="SMART" id="SM00382"/>
    </source>
</evidence>
<comment type="subunit">
    <text evidence="11">DNA polymerase III contains a core (composed of alpha, epsilon and theta chains) that associates with a tau subunit. This core dimerizes to form the POLIII' complex. PolIII' associates with the gamma complex (composed of gamma, delta, delta', psi and chi chains) and with the beta chain to form the complete DNA polymerase III complex.</text>
</comment>
<keyword evidence="14" id="KW-1185">Reference proteome</keyword>
<dbReference type="PANTHER" id="PTHR11669:SF0">
    <property type="entry name" value="PROTEIN STICHEL-LIKE 2"/>
    <property type="match status" value="1"/>
</dbReference>
<comment type="catalytic activity">
    <reaction evidence="10 11">
        <text>DNA(n) + a 2'-deoxyribonucleoside 5'-triphosphate = DNA(n+1) + diphosphate</text>
        <dbReference type="Rhea" id="RHEA:22508"/>
        <dbReference type="Rhea" id="RHEA-COMP:17339"/>
        <dbReference type="Rhea" id="RHEA-COMP:17340"/>
        <dbReference type="ChEBI" id="CHEBI:33019"/>
        <dbReference type="ChEBI" id="CHEBI:61560"/>
        <dbReference type="ChEBI" id="CHEBI:173112"/>
        <dbReference type="EC" id="2.7.7.7"/>
    </reaction>
</comment>
<evidence type="ECO:0000256" key="2">
    <source>
        <dbReference type="ARBA" id="ARBA00022679"/>
    </source>
</evidence>
<evidence type="ECO:0000256" key="8">
    <source>
        <dbReference type="ARBA" id="ARBA00022840"/>
    </source>
</evidence>
<comment type="caution">
    <text evidence="13">The sequence shown here is derived from an EMBL/GenBank/DDBJ whole genome shotgun (WGS) entry which is preliminary data.</text>
</comment>
<reference evidence="13" key="1">
    <citation type="submission" date="2021-04" db="EMBL/GenBank/DDBJ databases">
        <title>Genomic features of Candidatus Phytoplasma meliae isolate ChTYXIII (1SrXIII-G).</title>
        <authorList>
            <person name="Fernandez F.D."/>
            <person name="Conci L.R."/>
        </authorList>
    </citation>
    <scope>NUCLEOTIDE SEQUENCE [LARGE SCALE GENOMIC DNA]</scope>
    <source>
        <strain evidence="13">ChTYXIII-Mo</strain>
    </source>
</reference>
<comment type="similarity">
    <text evidence="1 11">Belongs to the DnaX/STICHEL family.</text>
</comment>
<feature type="domain" description="AAA+ ATPase" evidence="12">
    <location>
        <begin position="39"/>
        <end position="186"/>
    </location>
</feature>
<keyword evidence="7" id="KW-0862">Zinc</keyword>
<dbReference type="NCBIfam" id="TIGR02397">
    <property type="entry name" value="dnaX_nterm"/>
    <property type="match status" value="1"/>
</dbReference>
<dbReference type="PANTHER" id="PTHR11669">
    <property type="entry name" value="REPLICATION FACTOR C / DNA POLYMERASE III GAMMA-TAU SUBUNIT"/>
    <property type="match status" value="1"/>
</dbReference>
<dbReference type="SMART" id="SM00382">
    <property type="entry name" value="AAA"/>
    <property type="match status" value="1"/>
</dbReference>
<dbReference type="InterPro" id="IPR027417">
    <property type="entry name" value="P-loop_NTPase"/>
</dbReference>
<keyword evidence="3 11" id="KW-0548">Nucleotidyltransferase</keyword>
<comment type="function">
    <text evidence="11">DNA polymerase III is a complex, multichain enzyme responsible for most of the replicative synthesis in bacteria. This DNA polymerase also exhibits 3' to 5' exonuclease activity.</text>
</comment>
<dbReference type="SUPFAM" id="SSF48019">
    <property type="entry name" value="post-AAA+ oligomerization domain-like"/>
    <property type="match status" value="1"/>
</dbReference>
<proteinExistence type="inferred from homology"/>
<name>A0ABS5CXK5_9MOLU</name>
<dbReference type="Gene3D" id="3.40.50.300">
    <property type="entry name" value="P-loop containing nucleotide triphosphate hydrolases"/>
    <property type="match status" value="1"/>
</dbReference>
<dbReference type="Gene3D" id="1.10.8.60">
    <property type="match status" value="1"/>
</dbReference>
<dbReference type="Proteomes" id="UP001195571">
    <property type="component" value="Unassembled WGS sequence"/>
</dbReference>
<evidence type="ECO:0000256" key="11">
    <source>
        <dbReference type="RuleBase" id="RU364063"/>
    </source>
</evidence>
<dbReference type="Pfam" id="PF22608">
    <property type="entry name" value="DNAX_ATPase_lid"/>
    <property type="match status" value="1"/>
</dbReference>
<dbReference type="SUPFAM" id="SSF52540">
    <property type="entry name" value="P-loop containing nucleoside triphosphate hydrolases"/>
    <property type="match status" value="1"/>
</dbReference>
<evidence type="ECO:0000256" key="7">
    <source>
        <dbReference type="ARBA" id="ARBA00022833"/>
    </source>
</evidence>
<dbReference type="Pfam" id="PF13177">
    <property type="entry name" value="DNA_pol3_delta2"/>
    <property type="match status" value="1"/>
</dbReference>
<dbReference type="Pfam" id="PF12169">
    <property type="entry name" value="DNA_pol3_gamma3"/>
    <property type="match status" value="1"/>
</dbReference>
<dbReference type="NCBIfam" id="NF004046">
    <property type="entry name" value="PRK05563.1"/>
    <property type="match status" value="1"/>
</dbReference>
<dbReference type="EMBL" id="JACAOD020000001">
    <property type="protein sequence ID" value="MBP5835708.1"/>
    <property type="molecule type" value="Genomic_DNA"/>
</dbReference>
<gene>
    <name evidence="11 13" type="primary">dnaX</name>
    <name evidence="13" type="ORF">CHTY_000480</name>
</gene>
<keyword evidence="6 11" id="KW-0547">Nucleotide-binding</keyword>
<dbReference type="InterPro" id="IPR045085">
    <property type="entry name" value="HLD_clamp_pol_III_gamma_tau"/>
</dbReference>
<evidence type="ECO:0000313" key="14">
    <source>
        <dbReference type="Proteomes" id="UP001195571"/>
    </source>
</evidence>
<dbReference type="GO" id="GO:0003887">
    <property type="term" value="F:DNA-directed DNA polymerase activity"/>
    <property type="evidence" value="ECO:0007669"/>
    <property type="project" value="UniProtKB-EC"/>
</dbReference>
<evidence type="ECO:0000256" key="1">
    <source>
        <dbReference type="ARBA" id="ARBA00006360"/>
    </source>
</evidence>